<keyword evidence="1" id="KW-0813">Transport</keyword>
<gene>
    <name evidence="8" type="primary">ABCA2</name>
    <name evidence="8" type="ORF">EVAR_87122_1</name>
</gene>
<evidence type="ECO:0000256" key="2">
    <source>
        <dbReference type="ARBA" id="ARBA00022737"/>
    </source>
</evidence>
<dbReference type="OrthoDB" id="8061355at2759"/>
<dbReference type="PANTHER" id="PTHR19229">
    <property type="entry name" value="ATP-BINDING CASSETTE TRANSPORTER SUBFAMILY A ABCA"/>
    <property type="match status" value="1"/>
</dbReference>
<feature type="domain" description="ABC transporter" evidence="7">
    <location>
        <begin position="167"/>
        <end position="397"/>
    </location>
</feature>
<name>A0A4C1VUY2_EUMVA</name>
<dbReference type="InterPro" id="IPR026082">
    <property type="entry name" value="ABCA"/>
</dbReference>
<dbReference type="SMART" id="SM00382">
    <property type="entry name" value="AAA"/>
    <property type="match status" value="1"/>
</dbReference>
<evidence type="ECO:0000256" key="5">
    <source>
        <dbReference type="SAM" id="MobiDB-lite"/>
    </source>
</evidence>
<evidence type="ECO:0000256" key="6">
    <source>
        <dbReference type="SAM" id="Phobius"/>
    </source>
</evidence>
<organism evidence="8 9">
    <name type="scientific">Eumeta variegata</name>
    <name type="common">Bagworm moth</name>
    <name type="synonym">Eumeta japonica</name>
    <dbReference type="NCBI Taxonomy" id="151549"/>
    <lineage>
        <taxon>Eukaryota</taxon>
        <taxon>Metazoa</taxon>
        <taxon>Ecdysozoa</taxon>
        <taxon>Arthropoda</taxon>
        <taxon>Hexapoda</taxon>
        <taxon>Insecta</taxon>
        <taxon>Pterygota</taxon>
        <taxon>Neoptera</taxon>
        <taxon>Endopterygota</taxon>
        <taxon>Lepidoptera</taxon>
        <taxon>Glossata</taxon>
        <taxon>Ditrysia</taxon>
        <taxon>Tineoidea</taxon>
        <taxon>Psychidae</taxon>
        <taxon>Oiketicinae</taxon>
        <taxon>Eumeta</taxon>
    </lineage>
</organism>
<dbReference type="Proteomes" id="UP000299102">
    <property type="component" value="Unassembled WGS sequence"/>
</dbReference>
<dbReference type="GO" id="GO:0140359">
    <property type="term" value="F:ABC-type transporter activity"/>
    <property type="evidence" value="ECO:0007669"/>
    <property type="project" value="InterPro"/>
</dbReference>
<dbReference type="PROSITE" id="PS50893">
    <property type="entry name" value="ABC_TRANSPORTER_2"/>
    <property type="match status" value="1"/>
</dbReference>
<evidence type="ECO:0000256" key="3">
    <source>
        <dbReference type="ARBA" id="ARBA00022741"/>
    </source>
</evidence>
<keyword evidence="6" id="KW-0812">Transmembrane</keyword>
<feature type="transmembrane region" description="Helical" evidence="6">
    <location>
        <begin position="67"/>
        <end position="89"/>
    </location>
</feature>
<comment type="caution">
    <text evidence="8">The sequence shown here is derived from an EMBL/GenBank/DDBJ whole genome shotgun (WGS) entry which is preliminary data.</text>
</comment>
<evidence type="ECO:0000256" key="1">
    <source>
        <dbReference type="ARBA" id="ARBA00022448"/>
    </source>
</evidence>
<dbReference type="CDD" id="cd03263">
    <property type="entry name" value="ABC_subfamily_A"/>
    <property type="match status" value="1"/>
</dbReference>
<dbReference type="GO" id="GO:0005319">
    <property type="term" value="F:lipid transporter activity"/>
    <property type="evidence" value="ECO:0007669"/>
    <property type="project" value="TreeGrafter"/>
</dbReference>
<evidence type="ECO:0000313" key="8">
    <source>
        <dbReference type="EMBL" id="GBP42571.1"/>
    </source>
</evidence>
<keyword evidence="6" id="KW-0472">Membrane</keyword>
<dbReference type="InterPro" id="IPR003439">
    <property type="entry name" value="ABC_transporter-like_ATP-bd"/>
</dbReference>
<sequence length="509" mass="55666">MATLHSTAAIPRQATDNARWTLHKVFLLSPQFALGDALLEIAKNTVQAQVLSRFGMDTYKNPFETDLILYHCVALVLVGLFMLLLNLAIEYNCFDHWICSWRNRAVLNVEMEDLEVAAERKRVEASARDRDRPVTLHTIGNINAGFVDTESKKGSIKQIVSPMCDVAQCVGLGRTYRGVTSRIALKSLYLGIPPGQCTALLGQNGAGKSTTFALLSGELRATCGRVVLNGSAVTSRQICSGLISYCPQSDALDPLLTVTQTLQFYCRLRGIADVNEVVKRTLQTFDLRKYSRQRCGTLSGGNRRKLCTAVAFMGRAPLVLLDEPTSGMDPGSRWCVARGVRAACAARRGVLLSTHALEDARVLASRVALLRDGALCALAPLDQCLQRFGSGHVVSARAERGGAARLWLEVRARAPQAQLQAMHHNTLQFLVPTKANVEGKEVVTQLSDVFRLLAALQGTAELDDYTLNASSLDQMFLNFSDRSDRTITADEPPMSARRNSDQLESVTAL</sequence>
<dbReference type="Gene3D" id="3.40.50.300">
    <property type="entry name" value="P-loop containing nucleotide triphosphate hydrolases"/>
    <property type="match status" value="1"/>
</dbReference>
<dbReference type="GO" id="GO:0005524">
    <property type="term" value="F:ATP binding"/>
    <property type="evidence" value="ECO:0007669"/>
    <property type="project" value="UniProtKB-KW"/>
</dbReference>
<dbReference type="SUPFAM" id="SSF52540">
    <property type="entry name" value="P-loop containing nucleoside triphosphate hydrolases"/>
    <property type="match status" value="1"/>
</dbReference>
<keyword evidence="4 8" id="KW-0067">ATP-binding</keyword>
<evidence type="ECO:0000259" key="7">
    <source>
        <dbReference type="PROSITE" id="PS50893"/>
    </source>
</evidence>
<dbReference type="PANTHER" id="PTHR19229:SF36">
    <property type="entry name" value="ATP-BINDING CASSETTE SUB-FAMILY A MEMBER 2"/>
    <property type="match status" value="1"/>
</dbReference>
<feature type="region of interest" description="Disordered" evidence="5">
    <location>
        <begin position="484"/>
        <end position="509"/>
    </location>
</feature>
<dbReference type="GO" id="GO:0016020">
    <property type="term" value="C:membrane"/>
    <property type="evidence" value="ECO:0007669"/>
    <property type="project" value="InterPro"/>
</dbReference>
<reference evidence="8 9" key="1">
    <citation type="journal article" date="2019" name="Commun. Biol.">
        <title>The bagworm genome reveals a unique fibroin gene that provides high tensile strength.</title>
        <authorList>
            <person name="Kono N."/>
            <person name="Nakamura H."/>
            <person name="Ohtoshi R."/>
            <person name="Tomita M."/>
            <person name="Numata K."/>
            <person name="Arakawa K."/>
        </authorList>
    </citation>
    <scope>NUCLEOTIDE SEQUENCE [LARGE SCALE GENOMIC DNA]</scope>
</reference>
<evidence type="ECO:0000256" key="4">
    <source>
        <dbReference type="ARBA" id="ARBA00022840"/>
    </source>
</evidence>
<dbReference type="InterPro" id="IPR003593">
    <property type="entry name" value="AAA+_ATPase"/>
</dbReference>
<proteinExistence type="predicted"/>
<protein>
    <submittedName>
        <fullName evidence="8">ATP-binding cassette sub-family A member 2</fullName>
    </submittedName>
</protein>
<dbReference type="STRING" id="151549.A0A4C1VUY2"/>
<dbReference type="EMBL" id="BGZK01000421">
    <property type="protein sequence ID" value="GBP42571.1"/>
    <property type="molecule type" value="Genomic_DNA"/>
</dbReference>
<dbReference type="Pfam" id="PF00005">
    <property type="entry name" value="ABC_tran"/>
    <property type="match status" value="1"/>
</dbReference>
<keyword evidence="9" id="KW-1185">Reference proteome</keyword>
<dbReference type="GO" id="GO:0016887">
    <property type="term" value="F:ATP hydrolysis activity"/>
    <property type="evidence" value="ECO:0007669"/>
    <property type="project" value="InterPro"/>
</dbReference>
<dbReference type="AlphaFoldDB" id="A0A4C1VUY2"/>
<keyword evidence="2" id="KW-0677">Repeat</keyword>
<dbReference type="InterPro" id="IPR027417">
    <property type="entry name" value="P-loop_NTPase"/>
</dbReference>
<keyword evidence="6" id="KW-1133">Transmembrane helix</keyword>
<keyword evidence="3" id="KW-0547">Nucleotide-binding</keyword>
<evidence type="ECO:0000313" key="9">
    <source>
        <dbReference type="Proteomes" id="UP000299102"/>
    </source>
</evidence>
<accession>A0A4C1VUY2</accession>